<name>A0A419T518_9FIRM</name>
<dbReference type="OrthoDB" id="9973563at2"/>
<dbReference type="RefSeq" id="WP_120168372.1">
    <property type="nucleotide sequence ID" value="NZ_MCIB01000010.1"/>
</dbReference>
<gene>
    <name evidence="1" type="ORF">BET03_10715</name>
</gene>
<proteinExistence type="predicted"/>
<dbReference type="AlphaFoldDB" id="A0A419T518"/>
<accession>A0A419T518</accession>
<sequence length="61" mass="7265">MEWYCKTCGYNIENREDKRKVKVGEKGVYIVGYCENCLTWTILDIIPKDIVKKHIKKLIDE</sequence>
<evidence type="ECO:0000313" key="1">
    <source>
        <dbReference type="EMBL" id="RKD32542.1"/>
    </source>
</evidence>
<evidence type="ECO:0000313" key="2">
    <source>
        <dbReference type="Proteomes" id="UP000284177"/>
    </source>
</evidence>
<keyword evidence="2" id="KW-1185">Reference proteome</keyword>
<dbReference type="Proteomes" id="UP000284177">
    <property type="component" value="Unassembled WGS sequence"/>
</dbReference>
<reference evidence="1 2" key="1">
    <citation type="submission" date="2016-08" db="EMBL/GenBank/DDBJ databases">
        <title>Novel Firmicutes and Novel Genomes.</title>
        <authorList>
            <person name="Poppleton D.I."/>
            <person name="Gribaldo S."/>
        </authorList>
    </citation>
    <scope>NUCLEOTIDE SEQUENCE [LARGE SCALE GENOMIC DNA]</scope>
    <source>
        <strain evidence="1 2">CTT3</strain>
    </source>
</reference>
<protein>
    <submittedName>
        <fullName evidence="1">Uncharacterized protein</fullName>
    </submittedName>
</protein>
<dbReference type="EMBL" id="MCIB01000010">
    <property type="protein sequence ID" value="RKD32542.1"/>
    <property type="molecule type" value="Genomic_DNA"/>
</dbReference>
<comment type="caution">
    <text evidence="1">The sequence shown here is derived from an EMBL/GenBank/DDBJ whole genome shotgun (WGS) entry which is preliminary data.</text>
</comment>
<organism evidence="1 2">
    <name type="scientific">Thermohalobacter berrensis</name>
    <dbReference type="NCBI Taxonomy" id="99594"/>
    <lineage>
        <taxon>Bacteria</taxon>
        <taxon>Bacillati</taxon>
        <taxon>Bacillota</taxon>
        <taxon>Tissierellia</taxon>
        <taxon>Tissierellales</taxon>
        <taxon>Thermohalobacteraceae</taxon>
        <taxon>Thermohalobacter</taxon>
    </lineage>
</organism>